<keyword evidence="4" id="KW-1185">Reference proteome</keyword>
<dbReference type="AlphaFoldDB" id="W0RGZ2"/>
<dbReference type="EMBL" id="CP007128">
    <property type="protein sequence ID" value="AHG88668.1"/>
    <property type="molecule type" value="Genomic_DNA"/>
</dbReference>
<dbReference type="HOGENOM" id="CLU_023194_24_0_0"/>
<organism evidence="3 4">
    <name type="scientific">Gemmatirosa kalamazoonensis</name>
    <dbReference type="NCBI Taxonomy" id="861299"/>
    <lineage>
        <taxon>Bacteria</taxon>
        <taxon>Pseudomonadati</taxon>
        <taxon>Gemmatimonadota</taxon>
        <taxon>Gemmatimonadia</taxon>
        <taxon>Gemmatimonadales</taxon>
        <taxon>Gemmatimonadaceae</taxon>
        <taxon>Gemmatirosa</taxon>
    </lineage>
</organism>
<accession>W0RGZ2</accession>
<dbReference type="InterPro" id="IPR036291">
    <property type="entry name" value="NAD(P)-bd_dom_sf"/>
</dbReference>
<evidence type="ECO:0000259" key="1">
    <source>
        <dbReference type="Pfam" id="PF01408"/>
    </source>
</evidence>
<dbReference type="InterPro" id="IPR006311">
    <property type="entry name" value="TAT_signal"/>
</dbReference>
<dbReference type="PATRIC" id="fig|861299.3.peg.1146"/>
<dbReference type="PROSITE" id="PS51318">
    <property type="entry name" value="TAT"/>
    <property type="match status" value="1"/>
</dbReference>
<dbReference type="Pfam" id="PF19051">
    <property type="entry name" value="GFO_IDH_MocA_C2"/>
    <property type="match status" value="1"/>
</dbReference>
<dbReference type="Gene3D" id="3.30.360.10">
    <property type="entry name" value="Dihydrodipicolinate Reductase, domain 2"/>
    <property type="match status" value="1"/>
</dbReference>
<evidence type="ECO:0000313" key="4">
    <source>
        <dbReference type="Proteomes" id="UP000019151"/>
    </source>
</evidence>
<dbReference type="Pfam" id="PF01408">
    <property type="entry name" value="GFO_IDH_MocA"/>
    <property type="match status" value="1"/>
</dbReference>
<dbReference type="eggNOG" id="COG0673">
    <property type="taxonomic scope" value="Bacteria"/>
</dbReference>
<dbReference type="Gene3D" id="3.40.50.720">
    <property type="entry name" value="NAD(P)-binding Rossmann-like Domain"/>
    <property type="match status" value="1"/>
</dbReference>
<dbReference type="RefSeq" id="WP_025410193.1">
    <property type="nucleotide sequence ID" value="NZ_CP007128.1"/>
</dbReference>
<gene>
    <name evidence="3" type="ORF">J421_1131</name>
</gene>
<dbReference type="GO" id="GO:0000166">
    <property type="term" value="F:nucleotide binding"/>
    <property type="evidence" value="ECO:0007669"/>
    <property type="project" value="InterPro"/>
</dbReference>
<protein>
    <submittedName>
        <fullName evidence="3">Oxidoreductase domain protein</fullName>
    </submittedName>
</protein>
<evidence type="ECO:0000259" key="2">
    <source>
        <dbReference type="Pfam" id="PF19051"/>
    </source>
</evidence>
<dbReference type="InterPro" id="IPR050463">
    <property type="entry name" value="Gfo/Idh/MocA_oxidrdct_glycsds"/>
</dbReference>
<proteinExistence type="predicted"/>
<feature type="domain" description="Gfo/Idh/MocA-like oxidoreductase N-terminal" evidence="1">
    <location>
        <begin position="114"/>
        <end position="199"/>
    </location>
</feature>
<dbReference type="InParanoid" id="W0RGZ2"/>
<dbReference type="SUPFAM" id="SSF51735">
    <property type="entry name" value="NAD(P)-binding Rossmann-fold domains"/>
    <property type="match status" value="1"/>
</dbReference>
<sequence>MSDQPVSRRDFVGTTGTLAFGAMIVPRHVLGGPGYQAPSDTLNVAFCGVGGMGMSNWTQFLNENTVAVCDVDFPYVERSLGGRTRQRTVGNPPAGMNPDQVTAWRAQQEQNNQRSYDEGQKLQAAYTKAAKYADFREMLDKQKDIDAVVVATPDHLHAVIASAAMQAGKHVYVQKPLTYSVHEARTLAKLARDNPKLVTQMGNQGHSMDGTRRIREIVQSGVLGPIREVHVWTDRPVRYWAQGIPRPGASGPSAQMAASQVREQANVDGVPRRWNVRTVEQAIINEMAKDVQTPPPGLHWDLWLGPAPDIPYHPVYHPFSWRGWVDFGVSAIGDMGAHLIDQPFWALDLDFPTAISSSSTMWGGPASNPASYPLAMTTEYEFARRGAMPPVKLFWYDSGMLPPRPPFLPDDLSLQGGDGGGGYFVGTKGILTYETYGNNPKVYPASTAAAAEKVAKSVPRIEVPHEVNFAQACKGQTKASSPFEYAAKLTETMLLGIVALRSGQGKKILYDGANMRVTNANDANQWLTRQYRSGWAV</sequence>
<evidence type="ECO:0000313" key="3">
    <source>
        <dbReference type="EMBL" id="AHG88668.1"/>
    </source>
</evidence>
<dbReference type="OrthoDB" id="9763611at2"/>
<dbReference type="InterPro" id="IPR000683">
    <property type="entry name" value="Gfo/Idh/MocA-like_OxRdtase_N"/>
</dbReference>
<dbReference type="InterPro" id="IPR043906">
    <property type="entry name" value="Gfo/Idh/MocA_OxRdtase_bact_C"/>
</dbReference>
<dbReference type="KEGG" id="gba:J421_1131"/>
<dbReference type="STRING" id="861299.J421_1131"/>
<reference evidence="3 4" key="1">
    <citation type="journal article" date="2014" name="Genome Announc.">
        <title>Genome Sequence and Methylome of Soil Bacterium Gemmatirosa kalamazoonensis KBS708T, a Member of the Rarely Cultivated Gemmatimonadetes Phylum.</title>
        <authorList>
            <person name="Debruyn J.M."/>
            <person name="Radosevich M."/>
            <person name="Wommack K.E."/>
            <person name="Polson S.W."/>
            <person name="Hauser L.J."/>
            <person name="Fawaz M.N."/>
            <person name="Korlach J."/>
            <person name="Tsai Y.C."/>
        </authorList>
    </citation>
    <scope>NUCLEOTIDE SEQUENCE [LARGE SCALE GENOMIC DNA]</scope>
    <source>
        <strain evidence="3 4">KBS708</strain>
    </source>
</reference>
<dbReference type="PANTHER" id="PTHR43818">
    <property type="entry name" value="BCDNA.GH03377"/>
    <property type="match status" value="1"/>
</dbReference>
<name>W0RGZ2_9BACT</name>
<dbReference type="PANTHER" id="PTHR43818:SF10">
    <property type="entry name" value="NADH-DEPENDENT DEHYDROGENASE-RELATED"/>
    <property type="match status" value="1"/>
</dbReference>
<dbReference type="Proteomes" id="UP000019151">
    <property type="component" value="Chromosome"/>
</dbReference>
<dbReference type="SUPFAM" id="SSF55347">
    <property type="entry name" value="Glyceraldehyde-3-phosphate dehydrogenase-like, C-terminal domain"/>
    <property type="match status" value="1"/>
</dbReference>
<feature type="domain" description="Gfo/Idh/MocA-like oxidoreductase bacterial type C-terminal" evidence="2">
    <location>
        <begin position="291"/>
        <end position="349"/>
    </location>
</feature>